<keyword evidence="1" id="KW-0479">Metal-binding</keyword>
<evidence type="ECO:0000256" key="1">
    <source>
        <dbReference type="ARBA" id="ARBA00022723"/>
    </source>
</evidence>
<protein>
    <recommendedName>
        <fullName evidence="5">MYND-type domain-containing protein</fullName>
    </recommendedName>
</protein>
<organism evidence="6 7">
    <name type="scientific">Clytia hemisphaerica</name>
    <dbReference type="NCBI Taxonomy" id="252671"/>
    <lineage>
        <taxon>Eukaryota</taxon>
        <taxon>Metazoa</taxon>
        <taxon>Cnidaria</taxon>
        <taxon>Hydrozoa</taxon>
        <taxon>Hydroidolina</taxon>
        <taxon>Leptothecata</taxon>
        <taxon>Obeliida</taxon>
        <taxon>Clytiidae</taxon>
        <taxon>Clytia</taxon>
    </lineage>
</organism>
<keyword evidence="2 4" id="KW-0863">Zinc-finger</keyword>
<evidence type="ECO:0000313" key="7">
    <source>
        <dbReference type="Proteomes" id="UP000594262"/>
    </source>
</evidence>
<proteinExistence type="predicted"/>
<sequence>MSNAERNPDNFALSVKEGLEGNDVSSLKELYKSLSEEENIEHAKTVCTSMYHYTLECILDKIKSKEANTMTKYYAWHFLQLGTSSSDIVEKVQKDFQLLPALMNLHTENLDDNLLDSLHAISLTFLVVMLGVADDLYYDHFAECGALSFVHNMLAQTSLSSTDSQIESLILLLNLVLEGTSACKNQLINLDFEKLLAKKIKERQQCNENLLKVSQVTHQKLLLLTSEHQTFIETFRHGFQEVAKKQKIYQEVKTCSFGTCEVTYNSQFKRCSRCKTTTYCSKECQVKHWKNGHSKTCVPVT</sequence>
<reference evidence="6" key="1">
    <citation type="submission" date="2021-01" db="UniProtKB">
        <authorList>
            <consortium name="EnsemblMetazoa"/>
        </authorList>
    </citation>
    <scope>IDENTIFICATION</scope>
</reference>
<dbReference type="EnsemblMetazoa" id="CLYHEMT002626.1">
    <property type="protein sequence ID" value="CLYHEMP002626.1"/>
    <property type="gene ID" value="CLYHEMG002626"/>
</dbReference>
<keyword evidence="3" id="KW-0862">Zinc</keyword>
<evidence type="ECO:0000256" key="3">
    <source>
        <dbReference type="ARBA" id="ARBA00022833"/>
    </source>
</evidence>
<dbReference type="OrthoDB" id="3169036at2759"/>
<dbReference type="Pfam" id="PF01753">
    <property type="entry name" value="zf-MYND"/>
    <property type="match status" value="1"/>
</dbReference>
<dbReference type="Proteomes" id="UP000594262">
    <property type="component" value="Unplaced"/>
</dbReference>
<accession>A0A7M5WIT6</accession>
<dbReference type="InterPro" id="IPR002893">
    <property type="entry name" value="Znf_MYND"/>
</dbReference>
<evidence type="ECO:0000313" key="6">
    <source>
        <dbReference type="EnsemblMetazoa" id="CLYHEMP002626.1"/>
    </source>
</evidence>
<keyword evidence="7" id="KW-1185">Reference proteome</keyword>
<dbReference type="SUPFAM" id="SSF144232">
    <property type="entry name" value="HIT/MYND zinc finger-like"/>
    <property type="match status" value="1"/>
</dbReference>
<evidence type="ECO:0000256" key="4">
    <source>
        <dbReference type="PROSITE-ProRule" id="PRU00134"/>
    </source>
</evidence>
<dbReference type="GO" id="GO:0008270">
    <property type="term" value="F:zinc ion binding"/>
    <property type="evidence" value="ECO:0007669"/>
    <property type="project" value="UniProtKB-KW"/>
</dbReference>
<dbReference type="Gene3D" id="6.10.140.2220">
    <property type="match status" value="1"/>
</dbReference>
<dbReference type="PROSITE" id="PS50865">
    <property type="entry name" value="ZF_MYND_2"/>
    <property type="match status" value="1"/>
</dbReference>
<evidence type="ECO:0000256" key="2">
    <source>
        <dbReference type="ARBA" id="ARBA00022771"/>
    </source>
</evidence>
<feature type="domain" description="MYND-type" evidence="5">
    <location>
        <begin position="257"/>
        <end position="297"/>
    </location>
</feature>
<dbReference type="AlphaFoldDB" id="A0A7M5WIT6"/>
<evidence type="ECO:0000259" key="5">
    <source>
        <dbReference type="PROSITE" id="PS50865"/>
    </source>
</evidence>
<name>A0A7M5WIT6_9CNID</name>